<dbReference type="EMBL" id="BSXS01000115">
    <property type="protein sequence ID" value="GME70904.1"/>
    <property type="molecule type" value="Genomic_DNA"/>
</dbReference>
<gene>
    <name evidence="1" type="ORF">Amon02_000037900</name>
</gene>
<evidence type="ECO:0000313" key="1">
    <source>
        <dbReference type="EMBL" id="GME70904.1"/>
    </source>
</evidence>
<name>A0ACB5SS60_AMBMO</name>
<sequence length="284" mass="32993">MLWSDFILHHGFQGHVNEPIINSATIQRQTISTLENKYLHLADYLASWFKTTKTNPVVATSTIGTNISVAISHSDDNIINSPPPNEKLRSILATTTNQIITAEAFRRTSTQFCKQHPDEHLIIPTRSTKSKRHTVKFWKQLSIYQHKYPACLESLHFFQMGNLRHLLNTHNTQKCCLCLEHSSHETIDHLLERCPISKQIWNIVASSSSYVGNTILYQQQIHMKDLDCPDDDPSTLLKYSSYIQTIHILRNKVRCKNFQFNNSRFKKLVVSLIKHYRMPIYFDE</sequence>
<reference evidence="1" key="1">
    <citation type="submission" date="2023-04" db="EMBL/GenBank/DDBJ databases">
        <title>Ambrosiozyma monospora NBRC 10751.</title>
        <authorList>
            <person name="Ichikawa N."/>
            <person name="Sato H."/>
            <person name="Tonouchi N."/>
        </authorList>
    </citation>
    <scope>NUCLEOTIDE SEQUENCE</scope>
    <source>
        <strain evidence="1">NBRC 10751</strain>
    </source>
</reference>
<protein>
    <submittedName>
        <fullName evidence="1">Unnamed protein product</fullName>
    </submittedName>
</protein>
<proteinExistence type="predicted"/>
<keyword evidence="2" id="KW-1185">Reference proteome</keyword>
<evidence type="ECO:0000313" key="2">
    <source>
        <dbReference type="Proteomes" id="UP001165064"/>
    </source>
</evidence>
<accession>A0ACB5SS60</accession>
<comment type="caution">
    <text evidence="1">The sequence shown here is derived from an EMBL/GenBank/DDBJ whole genome shotgun (WGS) entry which is preliminary data.</text>
</comment>
<organism evidence="1 2">
    <name type="scientific">Ambrosiozyma monospora</name>
    <name type="common">Yeast</name>
    <name type="synonym">Endomycopsis monosporus</name>
    <dbReference type="NCBI Taxonomy" id="43982"/>
    <lineage>
        <taxon>Eukaryota</taxon>
        <taxon>Fungi</taxon>
        <taxon>Dikarya</taxon>
        <taxon>Ascomycota</taxon>
        <taxon>Saccharomycotina</taxon>
        <taxon>Pichiomycetes</taxon>
        <taxon>Pichiales</taxon>
        <taxon>Pichiaceae</taxon>
        <taxon>Ambrosiozyma</taxon>
    </lineage>
</organism>
<dbReference type="Proteomes" id="UP001165064">
    <property type="component" value="Unassembled WGS sequence"/>
</dbReference>